<keyword evidence="2" id="KW-1185">Reference proteome</keyword>
<gene>
    <name evidence="1" type="ORF">EHV15_05020</name>
</gene>
<dbReference type="EMBL" id="RRCN01000001">
    <property type="protein sequence ID" value="RRJ62381.1"/>
    <property type="molecule type" value="Genomic_DNA"/>
</dbReference>
<evidence type="ECO:0000313" key="2">
    <source>
        <dbReference type="Proteomes" id="UP000267017"/>
    </source>
</evidence>
<proteinExistence type="predicted"/>
<accession>A0A3P3TW73</accession>
<reference evidence="1 2" key="1">
    <citation type="submission" date="2018-11" db="EMBL/GenBank/DDBJ databases">
        <title>Genome sequencing of Paenibacillus sp. KCOM 3021 (= ChDC PVNT-B20).</title>
        <authorList>
            <person name="Kook J.-K."/>
            <person name="Park S.-N."/>
            <person name="Lim Y.K."/>
        </authorList>
    </citation>
    <scope>NUCLEOTIDE SEQUENCE [LARGE SCALE GENOMIC DNA]</scope>
    <source>
        <strain evidence="1 2">KCOM 3021</strain>
    </source>
</reference>
<dbReference type="AlphaFoldDB" id="A0A3P3TW73"/>
<dbReference type="Proteomes" id="UP000267017">
    <property type="component" value="Unassembled WGS sequence"/>
</dbReference>
<dbReference type="RefSeq" id="WP_128630268.1">
    <property type="nucleotide sequence ID" value="NZ_RRCN01000001.1"/>
</dbReference>
<protein>
    <submittedName>
        <fullName evidence="1">Uncharacterized protein</fullName>
    </submittedName>
</protein>
<evidence type="ECO:0000313" key="1">
    <source>
        <dbReference type="EMBL" id="RRJ62381.1"/>
    </source>
</evidence>
<sequence>MNFVAGQLIQYRYTNFSNSADVEDPNKNSWIVAKWYDESELHYILDDGENFEYILKDRTEVRPLDNLYTIIFKYEGGGIQSSVSVRAKNKVFALGKAFDKLKGWRDKDRVVSFDIIEDASNRELTAADYK</sequence>
<organism evidence="1 2">
    <name type="scientific">Paenibacillus oralis</name>
    <dbReference type="NCBI Taxonomy" id="2490856"/>
    <lineage>
        <taxon>Bacteria</taxon>
        <taxon>Bacillati</taxon>
        <taxon>Bacillota</taxon>
        <taxon>Bacilli</taxon>
        <taxon>Bacillales</taxon>
        <taxon>Paenibacillaceae</taxon>
        <taxon>Paenibacillus</taxon>
    </lineage>
</organism>
<comment type="caution">
    <text evidence="1">The sequence shown here is derived from an EMBL/GenBank/DDBJ whole genome shotgun (WGS) entry which is preliminary data.</text>
</comment>
<name>A0A3P3TW73_9BACL</name>